<gene>
    <name evidence="2" type="ORF">RRU01S_15_00210</name>
</gene>
<evidence type="ECO:0000313" key="2">
    <source>
        <dbReference type="EMBL" id="GAK71097.1"/>
    </source>
</evidence>
<keyword evidence="1" id="KW-0472">Membrane</keyword>
<dbReference type="Pfam" id="PF06170">
    <property type="entry name" value="DUF983"/>
    <property type="match status" value="1"/>
</dbReference>
<keyword evidence="1" id="KW-0812">Transmembrane</keyword>
<sequence length="146" mass="16161">MTTTETQTVQYGGKPEDRPLGRSIMRGILSRCPACGNGHLFRAWLKPVDECASCGEDMHHQRSDDLPPYISIMILGHVAVGGFMMTDTVFLVPMWVHFAIWVPITILVALLTIQPIKGGVIGLQWALKMHGFSNEPEKEQIDGSSQ</sequence>
<feature type="transmembrane region" description="Helical" evidence="1">
    <location>
        <begin position="92"/>
        <end position="113"/>
    </location>
</feature>
<dbReference type="EMBL" id="BBJU01000015">
    <property type="protein sequence ID" value="GAK71097.1"/>
    <property type="molecule type" value="Genomic_DNA"/>
</dbReference>
<feature type="transmembrane region" description="Helical" evidence="1">
    <location>
        <begin position="66"/>
        <end position="86"/>
    </location>
</feature>
<dbReference type="NCBIfam" id="NF004633">
    <property type="entry name" value="PRK05978.1"/>
    <property type="match status" value="1"/>
</dbReference>
<keyword evidence="1" id="KW-1133">Transmembrane helix</keyword>
<dbReference type="eggNOG" id="COG5349">
    <property type="taxonomic scope" value="Bacteria"/>
</dbReference>
<accession>A0A081CWQ1</accession>
<dbReference type="AlphaFoldDB" id="A0A081CWQ1"/>
<evidence type="ECO:0000256" key="1">
    <source>
        <dbReference type="SAM" id="Phobius"/>
    </source>
</evidence>
<evidence type="ECO:0000313" key="3">
    <source>
        <dbReference type="Proteomes" id="UP000028701"/>
    </source>
</evidence>
<protein>
    <recommendedName>
        <fullName evidence="4">Zinc-finger protein</fullName>
    </recommendedName>
</protein>
<organism evidence="2 3">
    <name type="scientific">Agrobacterium rubi TR3 = NBRC 13261</name>
    <dbReference type="NCBI Taxonomy" id="1368415"/>
    <lineage>
        <taxon>Bacteria</taxon>
        <taxon>Pseudomonadati</taxon>
        <taxon>Pseudomonadota</taxon>
        <taxon>Alphaproteobacteria</taxon>
        <taxon>Hyphomicrobiales</taxon>
        <taxon>Rhizobiaceae</taxon>
        <taxon>Rhizobium/Agrobacterium group</taxon>
        <taxon>Agrobacterium</taxon>
    </lineage>
</organism>
<evidence type="ECO:0008006" key="4">
    <source>
        <dbReference type="Google" id="ProtNLM"/>
    </source>
</evidence>
<reference evidence="2 3" key="1">
    <citation type="submission" date="2014-08" db="EMBL/GenBank/DDBJ databases">
        <title>Whole genome shotgun sequence of Rhizobium rubi NBRC 13261.</title>
        <authorList>
            <person name="Katano-Makiyama Y."/>
            <person name="Hosoyama A."/>
            <person name="Hashimoto M."/>
            <person name="Hosoyama Y."/>
            <person name="Noguchi M."/>
            <person name="Tsuchikane K."/>
            <person name="Uohara A."/>
            <person name="Ohji S."/>
            <person name="Ichikawa N."/>
            <person name="Kimura A."/>
            <person name="Yamazoe A."/>
            <person name="Fujita N."/>
        </authorList>
    </citation>
    <scope>NUCLEOTIDE SEQUENCE [LARGE SCALE GENOMIC DNA]</scope>
    <source>
        <strain evidence="2 3">NBRC 13261</strain>
    </source>
</reference>
<comment type="caution">
    <text evidence="2">The sequence shown here is derived from an EMBL/GenBank/DDBJ whole genome shotgun (WGS) entry which is preliminary data.</text>
</comment>
<dbReference type="OrthoDB" id="9799456at2"/>
<dbReference type="Proteomes" id="UP000028701">
    <property type="component" value="Unassembled WGS sequence"/>
</dbReference>
<name>A0A081CWQ1_9HYPH</name>
<dbReference type="RefSeq" id="WP_045230666.1">
    <property type="nucleotide sequence ID" value="NZ_BBJU01000015.1"/>
</dbReference>
<dbReference type="InterPro" id="IPR009325">
    <property type="entry name" value="DUF983"/>
</dbReference>
<proteinExistence type="predicted"/>